<keyword evidence="1 3" id="KW-0489">Methyltransferase</keyword>
<accession>A0A941I892</accession>
<protein>
    <submittedName>
        <fullName evidence="3">16S rRNA (Guanine(966)-N(2))-methyltransferase RsmD</fullName>
        <ecNumber evidence="3">2.1.1.171</ecNumber>
    </submittedName>
</protein>
<dbReference type="EC" id="2.1.1.171" evidence="3"/>
<dbReference type="Pfam" id="PF03602">
    <property type="entry name" value="Cons_hypoth95"/>
    <property type="match status" value="1"/>
</dbReference>
<dbReference type="PANTHER" id="PTHR43542">
    <property type="entry name" value="METHYLTRANSFERASE"/>
    <property type="match status" value="1"/>
</dbReference>
<dbReference type="Gene3D" id="3.40.50.150">
    <property type="entry name" value="Vaccinia Virus protein VP39"/>
    <property type="match status" value="1"/>
</dbReference>
<evidence type="ECO:0000313" key="3">
    <source>
        <dbReference type="EMBL" id="MBR7795349.1"/>
    </source>
</evidence>
<comment type="caution">
    <text evidence="3">The sequence shown here is derived from an EMBL/GenBank/DDBJ whole genome shotgun (WGS) entry which is preliminary data.</text>
</comment>
<dbReference type="InterPro" id="IPR029063">
    <property type="entry name" value="SAM-dependent_MTases_sf"/>
</dbReference>
<dbReference type="AlphaFoldDB" id="A0A941I892"/>
<gene>
    <name evidence="3" type="primary">rsmD</name>
    <name evidence="3" type="ORF">KCX74_04735</name>
</gene>
<name>A0A941I892_9BACI</name>
<dbReference type="GO" id="GO:0052913">
    <property type="term" value="F:16S rRNA (guanine(966)-N(2))-methyltransferase activity"/>
    <property type="evidence" value="ECO:0007669"/>
    <property type="project" value="UniProtKB-EC"/>
</dbReference>
<dbReference type="EMBL" id="JAGSOT010000009">
    <property type="protein sequence ID" value="MBR7795349.1"/>
    <property type="molecule type" value="Genomic_DNA"/>
</dbReference>
<dbReference type="InterPro" id="IPR004398">
    <property type="entry name" value="RNA_MeTrfase_RsmD"/>
</dbReference>
<sequence length="192" mass="21609">MRIIAGEYKGRQLKAVPGKTTRPTTDKVKEAVFQVIGPFFQGGNALDLFAGSGSLGFEALSRGVEKVVFVDKHPKAVHTINENSKQLKLENRVEIFRADAFRAIHAAAKRELDFQLVLLDPPYGKVNYEELINEMIQLRLIKQGAWIYCEHDMSEKLPSDHPYLNVVKQTHYGGTIGITIYKMNEEGSAYLD</sequence>
<keyword evidence="2 3" id="KW-0808">Transferase</keyword>
<dbReference type="NCBIfam" id="TIGR00095">
    <property type="entry name" value="16S rRNA (guanine(966)-N(2))-methyltransferase RsmD"/>
    <property type="match status" value="1"/>
</dbReference>
<evidence type="ECO:0000256" key="1">
    <source>
        <dbReference type="ARBA" id="ARBA00022603"/>
    </source>
</evidence>
<proteinExistence type="predicted"/>
<evidence type="ECO:0000256" key="2">
    <source>
        <dbReference type="ARBA" id="ARBA00022679"/>
    </source>
</evidence>
<dbReference type="CDD" id="cd02440">
    <property type="entry name" value="AdoMet_MTases"/>
    <property type="match status" value="1"/>
</dbReference>
<reference evidence="3" key="1">
    <citation type="submission" date="2021-04" db="EMBL/GenBank/DDBJ databases">
        <title>Isolation and polyphasic classification of algal microorganism.</title>
        <authorList>
            <person name="Wang S."/>
        </authorList>
    </citation>
    <scope>NUCLEOTIDE SEQUENCE</scope>
    <source>
        <strain evidence="3">720a</strain>
    </source>
</reference>
<dbReference type="RefSeq" id="WP_026680786.1">
    <property type="nucleotide sequence ID" value="NZ_BAAACY010000148.1"/>
</dbReference>
<dbReference type="Proteomes" id="UP000675284">
    <property type="component" value="Unassembled WGS sequence"/>
</dbReference>
<dbReference type="PANTHER" id="PTHR43542:SF1">
    <property type="entry name" value="METHYLTRANSFERASE"/>
    <property type="match status" value="1"/>
</dbReference>
<dbReference type="SUPFAM" id="SSF53335">
    <property type="entry name" value="S-adenosyl-L-methionine-dependent methyltransferases"/>
    <property type="match status" value="1"/>
</dbReference>
<keyword evidence="4" id="KW-1185">Reference proteome</keyword>
<evidence type="ECO:0000313" key="4">
    <source>
        <dbReference type="Proteomes" id="UP000675284"/>
    </source>
</evidence>
<dbReference type="PIRSF" id="PIRSF004553">
    <property type="entry name" value="CHP00095"/>
    <property type="match status" value="1"/>
</dbReference>
<organism evidence="3 4">
    <name type="scientific">Virgibacillus salarius</name>
    <dbReference type="NCBI Taxonomy" id="447199"/>
    <lineage>
        <taxon>Bacteria</taxon>
        <taxon>Bacillati</taxon>
        <taxon>Bacillota</taxon>
        <taxon>Bacilli</taxon>
        <taxon>Bacillales</taxon>
        <taxon>Bacillaceae</taxon>
        <taxon>Virgibacillus</taxon>
    </lineage>
</organism>